<feature type="region of interest" description="Disordered" evidence="1">
    <location>
        <begin position="1"/>
        <end position="23"/>
    </location>
</feature>
<feature type="non-terminal residue" evidence="2">
    <location>
        <position position="1"/>
    </location>
</feature>
<comment type="caution">
    <text evidence="2">The sequence shown here is derived from an EMBL/GenBank/DDBJ whole genome shotgun (WGS) entry which is preliminary data.</text>
</comment>
<evidence type="ECO:0000256" key="1">
    <source>
        <dbReference type="SAM" id="MobiDB-lite"/>
    </source>
</evidence>
<reference evidence="2" key="1">
    <citation type="journal article" date="2015" name="Nature">
        <title>Complex archaea that bridge the gap between prokaryotes and eukaryotes.</title>
        <authorList>
            <person name="Spang A."/>
            <person name="Saw J.H."/>
            <person name="Jorgensen S.L."/>
            <person name="Zaremba-Niedzwiedzka K."/>
            <person name="Martijn J."/>
            <person name="Lind A.E."/>
            <person name="van Eijk R."/>
            <person name="Schleper C."/>
            <person name="Guy L."/>
            <person name="Ettema T.J."/>
        </authorList>
    </citation>
    <scope>NUCLEOTIDE SEQUENCE</scope>
</reference>
<proteinExistence type="predicted"/>
<dbReference type="AlphaFoldDB" id="A0A0F8XMF7"/>
<protein>
    <submittedName>
        <fullName evidence="2">Uncharacterized protein</fullName>
    </submittedName>
</protein>
<accession>A0A0F8XMF7</accession>
<sequence length="23" mass="2530">IMFNKTSSPEDFPDVLIEGGEFG</sequence>
<organism evidence="2">
    <name type="scientific">marine sediment metagenome</name>
    <dbReference type="NCBI Taxonomy" id="412755"/>
    <lineage>
        <taxon>unclassified sequences</taxon>
        <taxon>metagenomes</taxon>
        <taxon>ecological metagenomes</taxon>
    </lineage>
</organism>
<evidence type="ECO:0000313" key="2">
    <source>
        <dbReference type="EMBL" id="KKK43294.1"/>
    </source>
</evidence>
<gene>
    <name evidence="2" type="ORF">LCGC14_3168650</name>
</gene>
<dbReference type="EMBL" id="LAZR01070259">
    <property type="protein sequence ID" value="KKK43294.1"/>
    <property type="molecule type" value="Genomic_DNA"/>
</dbReference>
<name>A0A0F8XMF7_9ZZZZ</name>